<feature type="signal peptide" evidence="1">
    <location>
        <begin position="1"/>
        <end position="20"/>
    </location>
</feature>
<dbReference type="EMBL" id="UEYP01000006">
    <property type="protein sequence ID" value="SSC68144.1"/>
    <property type="molecule type" value="Genomic_DNA"/>
</dbReference>
<feature type="chain" id="PRO_5016829652" evidence="1">
    <location>
        <begin position="21"/>
        <end position="134"/>
    </location>
</feature>
<keyword evidence="1" id="KW-0732">Signal</keyword>
<evidence type="ECO:0000256" key="1">
    <source>
        <dbReference type="SAM" id="SignalP"/>
    </source>
</evidence>
<organism evidence="2 3">
    <name type="scientific">Ciceribacter selenitireducens ATCC BAA-1503</name>
    <dbReference type="NCBI Taxonomy" id="1336235"/>
    <lineage>
        <taxon>Bacteria</taxon>
        <taxon>Pseudomonadati</taxon>
        <taxon>Pseudomonadota</taxon>
        <taxon>Alphaproteobacteria</taxon>
        <taxon>Hyphomicrobiales</taxon>
        <taxon>Rhizobiaceae</taxon>
        <taxon>Ciceribacter</taxon>
    </lineage>
</organism>
<keyword evidence="3" id="KW-1185">Reference proteome</keyword>
<name>A0A376AK47_9HYPH</name>
<protein>
    <submittedName>
        <fullName evidence="2">Uncharacterized protein</fullName>
    </submittedName>
</protein>
<dbReference type="Proteomes" id="UP000254764">
    <property type="component" value="Unassembled WGS sequence"/>
</dbReference>
<dbReference type="OrthoDB" id="8087244at2"/>
<accession>A0A376AK47</accession>
<gene>
    <name evidence="2" type="ORF">RHIZ70_3852</name>
</gene>
<dbReference type="AlphaFoldDB" id="A0A376AK47"/>
<evidence type="ECO:0000313" key="3">
    <source>
        <dbReference type="Proteomes" id="UP000254764"/>
    </source>
</evidence>
<reference evidence="3" key="1">
    <citation type="submission" date="2018-07" db="EMBL/GenBank/DDBJ databases">
        <authorList>
            <person name="Peiro R."/>
            <person name="Begona"/>
            <person name="Cbmso G."/>
            <person name="Lopez M."/>
            <person name="Gonzalez S."/>
        </authorList>
    </citation>
    <scope>NUCLEOTIDE SEQUENCE [LARGE SCALE GENOMIC DNA]</scope>
</reference>
<sequence length="134" mass="14494">MTFLRYATAAFLLGASPSLADDLVALSTTATAITGDISFDDFEMVFDNGERIEFEDLIADHFTVDGKDVPASVYSVKAPGNPVLLNGNRLCGESPVTYLASWLDGDVTMVAVFETTEAPTRNDSMCALYTYVYP</sequence>
<evidence type="ECO:0000313" key="2">
    <source>
        <dbReference type="EMBL" id="SSC68144.1"/>
    </source>
</evidence>
<proteinExistence type="predicted"/>
<dbReference type="RefSeq" id="WP_115670672.1">
    <property type="nucleotide sequence ID" value="NZ_UEYP01000006.1"/>
</dbReference>